<comment type="caution">
    <text evidence="1">The sequence shown here is derived from an EMBL/GenBank/DDBJ whole genome shotgun (WGS) entry which is preliminary data.</text>
</comment>
<evidence type="ECO:0000313" key="1">
    <source>
        <dbReference type="EMBL" id="KAL3696099.1"/>
    </source>
</evidence>
<accession>A0ABD3HZ75</accession>
<keyword evidence="2" id="KW-1185">Reference proteome</keyword>
<evidence type="ECO:0008006" key="3">
    <source>
        <dbReference type="Google" id="ProtNLM"/>
    </source>
</evidence>
<name>A0ABD3HZ75_9MARC</name>
<dbReference type="PANTHER" id="PTHR33116:SF78">
    <property type="entry name" value="OS12G0587133 PROTEIN"/>
    <property type="match status" value="1"/>
</dbReference>
<dbReference type="Proteomes" id="UP001633002">
    <property type="component" value="Unassembled WGS sequence"/>
</dbReference>
<organism evidence="1 2">
    <name type="scientific">Riccia sorocarpa</name>
    <dbReference type="NCBI Taxonomy" id="122646"/>
    <lineage>
        <taxon>Eukaryota</taxon>
        <taxon>Viridiplantae</taxon>
        <taxon>Streptophyta</taxon>
        <taxon>Embryophyta</taxon>
        <taxon>Marchantiophyta</taxon>
        <taxon>Marchantiopsida</taxon>
        <taxon>Marchantiidae</taxon>
        <taxon>Marchantiales</taxon>
        <taxon>Ricciaceae</taxon>
        <taxon>Riccia</taxon>
    </lineage>
</organism>
<dbReference type="PANTHER" id="PTHR33116">
    <property type="entry name" value="REVERSE TRANSCRIPTASE ZINC-BINDING DOMAIN-CONTAINING PROTEIN-RELATED-RELATED"/>
    <property type="match status" value="1"/>
</dbReference>
<reference evidence="1 2" key="1">
    <citation type="submission" date="2024-09" db="EMBL/GenBank/DDBJ databases">
        <title>Chromosome-scale assembly of Riccia sorocarpa.</title>
        <authorList>
            <person name="Paukszto L."/>
        </authorList>
    </citation>
    <scope>NUCLEOTIDE SEQUENCE [LARGE SCALE GENOMIC DNA]</scope>
    <source>
        <strain evidence="1">LP-2024</strain>
        <tissue evidence="1">Aerial parts of the thallus</tissue>
    </source>
</reference>
<dbReference type="AlphaFoldDB" id="A0ABD3HZ75"/>
<protein>
    <recommendedName>
        <fullName evidence="3">Maturase</fullName>
    </recommendedName>
</protein>
<dbReference type="EMBL" id="JBJQOH010000002">
    <property type="protein sequence ID" value="KAL3696099.1"/>
    <property type="molecule type" value="Genomic_DNA"/>
</dbReference>
<sequence length="331" mass="38135">MSHETNLARYAVLENLTRRISVAEDGTLHEVPTIEEIDDVVTDLKKGKSPGQDGLTAEALHACWPFVRMDCIEMTQLGQYWTLISDQECLFVQLDFIKAYDSLEHGFSVANNEGIRREEELPSWILDTGCTIAATGEKFKYMGLLSGRDVTTEELKNQIKSKYGKKLKHCAFRFLSWPEKLIIIRSILRSLPGYTFLSLGLDRENIMELEKISRQFLWGWSLEGKEKKSLLAWDIFRKPKLEGGLRWGGLETMADVHLLRNLLNIMQPDPDIWTSILQQIIRDRTSRRIVAQEVRKWSPQEILLGLKSLNSPGSELANKMLKVWFRARKQL</sequence>
<proteinExistence type="predicted"/>
<gene>
    <name evidence="1" type="ORF">R1sor_010175</name>
</gene>
<evidence type="ECO:0000313" key="2">
    <source>
        <dbReference type="Proteomes" id="UP001633002"/>
    </source>
</evidence>